<dbReference type="InterPro" id="IPR000742">
    <property type="entry name" value="EGF"/>
</dbReference>
<evidence type="ECO:0000256" key="1">
    <source>
        <dbReference type="ARBA" id="ARBA00004141"/>
    </source>
</evidence>
<dbReference type="GO" id="GO:0003725">
    <property type="term" value="F:double-stranded RNA binding"/>
    <property type="evidence" value="ECO:0007669"/>
    <property type="project" value="TreeGrafter"/>
</dbReference>
<dbReference type="SUPFAM" id="SSF57196">
    <property type="entry name" value="EGF/Laminin"/>
    <property type="match status" value="1"/>
</dbReference>
<dbReference type="PROSITE" id="PS00022">
    <property type="entry name" value="EGF_1"/>
    <property type="match status" value="1"/>
</dbReference>
<comment type="subcellular location">
    <subcellularLocation>
        <location evidence="1">Membrane</location>
        <topology evidence="1">Multi-pass membrane protein</topology>
    </subcellularLocation>
</comment>
<feature type="transmembrane region" description="Helical" evidence="9">
    <location>
        <begin position="453"/>
        <end position="473"/>
    </location>
</feature>
<dbReference type="PROSITE" id="PS50026">
    <property type="entry name" value="EGF_3"/>
    <property type="match status" value="1"/>
</dbReference>
<keyword evidence="5 9" id="KW-1133">Transmembrane helix</keyword>
<dbReference type="SMART" id="SM00181">
    <property type="entry name" value="EGF"/>
    <property type="match status" value="1"/>
</dbReference>
<evidence type="ECO:0000256" key="6">
    <source>
        <dbReference type="ARBA" id="ARBA00023136"/>
    </source>
</evidence>
<protein>
    <recommendedName>
        <fullName evidence="14">EGF-like domain-containing protein</fullName>
    </recommendedName>
</protein>
<gene>
    <name evidence="12" type="ORF">QR680_001879</name>
</gene>
<keyword evidence="3 9" id="KW-0812">Transmembrane</keyword>
<feature type="transmembrane region" description="Helical" evidence="9">
    <location>
        <begin position="406"/>
        <end position="423"/>
    </location>
</feature>
<dbReference type="Gene3D" id="2.40.128.20">
    <property type="match status" value="1"/>
</dbReference>
<feature type="transmembrane region" description="Helical" evidence="9">
    <location>
        <begin position="217"/>
        <end position="245"/>
    </location>
</feature>
<dbReference type="GO" id="GO:0051033">
    <property type="term" value="F:RNA transmembrane transporter activity"/>
    <property type="evidence" value="ECO:0007669"/>
    <property type="project" value="TreeGrafter"/>
</dbReference>
<feature type="domain" description="ShKT" evidence="11">
    <location>
        <begin position="530"/>
        <end position="567"/>
    </location>
</feature>
<evidence type="ECO:0000256" key="5">
    <source>
        <dbReference type="ARBA" id="ARBA00022989"/>
    </source>
</evidence>
<keyword evidence="4" id="KW-0732">Signal</keyword>
<organism evidence="12 13">
    <name type="scientific">Steinernema hermaphroditum</name>
    <dbReference type="NCBI Taxonomy" id="289476"/>
    <lineage>
        <taxon>Eukaryota</taxon>
        <taxon>Metazoa</taxon>
        <taxon>Ecdysozoa</taxon>
        <taxon>Nematoda</taxon>
        <taxon>Chromadorea</taxon>
        <taxon>Rhabditida</taxon>
        <taxon>Tylenchina</taxon>
        <taxon>Panagrolaimomorpha</taxon>
        <taxon>Strongyloidoidea</taxon>
        <taxon>Steinernematidae</taxon>
        <taxon>Steinernema</taxon>
    </lineage>
</organism>
<dbReference type="PROSITE" id="PS51670">
    <property type="entry name" value="SHKT"/>
    <property type="match status" value="1"/>
</dbReference>
<dbReference type="InterPro" id="IPR025958">
    <property type="entry name" value="SID1_TM_fam"/>
</dbReference>
<dbReference type="InterPro" id="IPR003582">
    <property type="entry name" value="ShKT_dom"/>
</dbReference>
<evidence type="ECO:0000256" key="4">
    <source>
        <dbReference type="ARBA" id="ARBA00022729"/>
    </source>
</evidence>
<dbReference type="EMBL" id="JAUCMV010000005">
    <property type="protein sequence ID" value="KAK0396833.1"/>
    <property type="molecule type" value="Genomic_DNA"/>
</dbReference>
<feature type="transmembrane region" description="Helical" evidence="9">
    <location>
        <begin position="352"/>
        <end position="372"/>
    </location>
</feature>
<feature type="disulfide bond" evidence="8">
    <location>
        <begin position="517"/>
        <end position="526"/>
    </location>
</feature>
<dbReference type="InterPro" id="IPR012674">
    <property type="entry name" value="Calycin"/>
</dbReference>
<sequence length="746" mass="84528">MSKNATRKFPLLAVFREQNSVVSVEVPVTVSNYHYQTVSRTLCPYFKRSDLDFPFSGNSSFLSVELNSFRPVDFQFSAQLVKDFKLSLKKTRSLSASAAEPLFFQYDIPESLDSVMVRVDSSDFLCMIVSVQPVECPVFDLGNNVISTGTHQTMTTSASIPIERRIRDKFYVVFVVQPTDKSCSEMSTIMPSGKKRISGVMKNFTLTIEPLPTQDEYVLPIVLTLAFFLAVYFFAVLFVCLLGNYERYQTTRISREAISILAPSDSSLEGRVQLRENYGTISMVDEYRTVDSDEGRFVEAQPVRISNCETVSQISDGCSDDETSVQFLTNVINVALLSQNDYRKTDIKYRRYMWSLLTIAMFYGLPVVQLVLTWQKTVRLSGDLDLCYYNYKCARPLFGLFSFNSIFSNIGYILLGALLIILVKEQQYRYDTQMILLRARLDTAYGVPQHNGLMYAIGIAIMMEGVMSASYHICPSSSNYQFVDATVVIKRFSKAQCKFNPCLNGGKCVPGKIACDCPHGWMGRFCHRRCRNIYQSCDRWAMEDKCELVRTQTNFFDINCAVSCKMCSPDPTVKLSPLPLAPALEPLQFMMGKWHSQASKGLRYPTDMYAEEYDEILDVMPAEVPMFGTPSLNVTSTSWNGDDTRVFHGFLTLKPNVEPTEVAILSSSNEGLSMVELGTINNHALTLNISYMQVHPSMDSQVLPLGATRRFKRIGNFLEMTVAKLFPDNRVSQFKKMFRKLRSYPS</sequence>
<accession>A0AA39H089</accession>
<dbReference type="CDD" id="cd07828">
    <property type="entry name" value="lipocalin_heme-bd-THAP4-like"/>
    <property type="match status" value="1"/>
</dbReference>
<dbReference type="PANTHER" id="PTHR12185:SF14">
    <property type="entry name" value="CHOLESTEROL UPTAKE PROTEIN 1"/>
    <property type="match status" value="1"/>
</dbReference>
<dbReference type="CDD" id="cd00054">
    <property type="entry name" value="EGF_CA"/>
    <property type="match status" value="1"/>
</dbReference>
<evidence type="ECO:0000256" key="8">
    <source>
        <dbReference type="PROSITE-ProRule" id="PRU00076"/>
    </source>
</evidence>
<dbReference type="Pfam" id="PF13965">
    <property type="entry name" value="SID-1_RNA_chan"/>
    <property type="match status" value="1"/>
</dbReference>
<dbReference type="GO" id="GO:0005886">
    <property type="term" value="C:plasma membrane"/>
    <property type="evidence" value="ECO:0007669"/>
    <property type="project" value="TreeGrafter"/>
</dbReference>
<feature type="domain" description="EGF-like" evidence="10">
    <location>
        <begin position="493"/>
        <end position="527"/>
    </location>
</feature>
<proteinExistence type="inferred from homology"/>
<dbReference type="Pfam" id="PF08768">
    <property type="entry name" value="THAP4_heme-bd"/>
    <property type="match status" value="1"/>
</dbReference>
<keyword evidence="7" id="KW-0325">Glycoprotein</keyword>
<keyword evidence="13" id="KW-1185">Reference proteome</keyword>
<evidence type="ECO:0008006" key="14">
    <source>
        <dbReference type="Google" id="ProtNLM"/>
    </source>
</evidence>
<evidence type="ECO:0000256" key="7">
    <source>
        <dbReference type="ARBA" id="ARBA00023180"/>
    </source>
</evidence>
<dbReference type="SUPFAM" id="SSF50814">
    <property type="entry name" value="Lipocalins"/>
    <property type="match status" value="1"/>
</dbReference>
<comment type="similarity">
    <text evidence="2">Belongs to the SID1 family.</text>
</comment>
<evidence type="ECO:0000313" key="13">
    <source>
        <dbReference type="Proteomes" id="UP001175271"/>
    </source>
</evidence>
<reference evidence="12" key="1">
    <citation type="submission" date="2023-06" db="EMBL/GenBank/DDBJ databases">
        <title>Genomic analysis of the entomopathogenic nematode Steinernema hermaphroditum.</title>
        <authorList>
            <person name="Schwarz E.M."/>
            <person name="Heppert J.K."/>
            <person name="Baniya A."/>
            <person name="Schwartz H.T."/>
            <person name="Tan C.-H."/>
            <person name="Antoshechkin I."/>
            <person name="Sternberg P.W."/>
            <person name="Goodrich-Blair H."/>
            <person name="Dillman A.R."/>
        </authorList>
    </citation>
    <scope>NUCLEOTIDE SEQUENCE</scope>
    <source>
        <strain evidence="12">PS9179</strain>
        <tissue evidence="12">Whole animal</tissue>
    </source>
</reference>
<dbReference type="PANTHER" id="PTHR12185">
    <property type="entry name" value="SID1 TRANSMEMBRANE FAMILY MEMEBER"/>
    <property type="match status" value="1"/>
</dbReference>
<name>A0AA39H089_9BILA</name>
<dbReference type="Proteomes" id="UP001175271">
    <property type="component" value="Unassembled WGS sequence"/>
</dbReference>
<keyword evidence="8" id="KW-0245">EGF-like domain</keyword>
<dbReference type="InterPro" id="IPR014878">
    <property type="entry name" value="THAP4-like_heme-bd"/>
</dbReference>
<comment type="caution">
    <text evidence="12">The sequence shown here is derived from an EMBL/GenBank/DDBJ whole genome shotgun (WGS) entry which is preliminary data.</text>
</comment>
<comment type="caution">
    <text evidence="8">Lacks conserved residue(s) required for the propagation of feature annotation.</text>
</comment>
<dbReference type="Gene3D" id="2.10.25.10">
    <property type="entry name" value="Laminin"/>
    <property type="match status" value="1"/>
</dbReference>
<dbReference type="AlphaFoldDB" id="A0AA39H089"/>
<dbReference type="GO" id="GO:0005764">
    <property type="term" value="C:lysosome"/>
    <property type="evidence" value="ECO:0007669"/>
    <property type="project" value="TreeGrafter"/>
</dbReference>
<evidence type="ECO:0000259" key="10">
    <source>
        <dbReference type="PROSITE" id="PS50026"/>
    </source>
</evidence>
<keyword evidence="6 9" id="KW-0472">Membrane</keyword>
<evidence type="ECO:0000256" key="2">
    <source>
        <dbReference type="ARBA" id="ARBA00006618"/>
    </source>
</evidence>
<keyword evidence="8" id="KW-1015">Disulfide bond</keyword>
<evidence type="ECO:0000256" key="3">
    <source>
        <dbReference type="ARBA" id="ARBA00022692"/>
    </source>
</evidence>
<evidence type="ECO:0000313" key="12">
    <source>
        <dbReference type="EMBL" id="KAK0396833.1"/>
    </source>
</evidence>
<evidence type="ECO:0000256" key="9">
    <source>
        <dbReference type="SAM" id="Phobius"/>
    </source>
</evidence>
<evidence type="ECO:0000259" key="11">
    <source>
        <dbReference type="PROSITE" id="PS51670"/>
    </source>
</evidence>